<proteinExistence type="predicted"/>
<dbReference type="InterPro" id="IPR006067">
    <property type="entry name" value="NO2/SO3_Rdtase_4Fe4S_dom"/>
</dbReference>
<feature type="domain" description="4Fe-4S ferredoxin-type" evidence="5">
    <location>
        <begin position="192"/>
        <end position="221"/>
    </location>
</feature>
<evidence type="ECO:0000256" key="1">
    <source>
        <dbReference type="ARBA" id="ARBA00022485"/>
    </source>
</evidence>
<evidence type="ECO:0000256" key="4">
    <source>
        <dbReference type="ARBA" id="ARBA00023014"/>
    </source>
</evidence>
<dbReference type="Pfam" id="PF00037">
    <property type="entry name" value="Fer4"/>
    <property type="match status" value="1"/>
</dbReference>
<dbReference type="EMBL" id="CACRSL010000005">
    <property type="protein sequence ID" value="VYT27030.1"/>
    <property type="molecule type" value="Genomic_DNA"/>
</dbReference>
<sequence length="310" mass="33656">MALLEQDIKRVKGLGFLLNRGTEEFSGRIITENGILTAKQMQCLSEAAEKFGNGNITFTSRLTVELPGISYDNIDPFIDYVAGAGMVTGGTGSKVRPVVSCKGTTCVFGLYDTQALAKEIHQRFYVEYHDVVLPHKFKIAVGGCPNNCVKPDLNDLGIVGQRVPKLDAGKCRGCKKCGVADACPMAAAVTGETLSIDAERCNNCGRCDGKCPFGALETEETLYKVYVGGRWGKQVRIGSALNKLFTREEVLDVVEKAILLFKSKGESGERFGQTVDRLGIAKVEKMLISDNLLKRKEEILEIETVGGAKC</sequence>
<dbReference type="Gene3D" id="3.30.70.20">
    <property type="match status" value="1"/>
</dbReference>
<feature type="domain" description="4Fe-4S ferredoxin-type" evidence="5">
    <location>
        <begin position="162"/>
        <end position="187"/>
    </location>
</feature>
<name>A0A6N2VAT2_9FIRM</name>
<dbReference type="InterPro" id="IPR036136">
    <property type="entry name" value="Nit/Sulf_reduc_fer-like_dom_sf"/>
</dbReference>
<dbReference type="GO" id="GO:0009337">
    <property type="term" value="C:sulfite reductase complex (NADPH)"/>
    <property type="evidence" value="ECO:0007669"/>
    <property type="project" value="TreeGrafter"/>
</dbReference>
<organism evidence="6">
    <name type="scientific">uncultured Anaerotruncus sp</name>
    <dbReference type="NCBI Taxonomy" id="905011"/>
    <lineage>
        <taxon>Bacteria</taxon>
        <taxon>Bacillati</taxon>
        <taxon>Bacillota</taxon>
        <taxon>Clostridia</taxon>
        <taxon>Eubacteriales</taxon>
        <taxon>Oscillospiraceae</taxon>
        <taxon>Anaerotruncus</taxon>
        <taxon>environmental samples</taxon>
    </lineage>
</organism>
<dbReference type="Gene3D" id="3.30.413.10">
    <property type="entry name" value="Sulfite Reductase Hemoprotein, domain 1"/>
    <property type="match status" value="1"/>
</dbReference>
<evidence type="ECO:0000256" key="2">
    <source>
        <dbReference type="ARBA" id="ARBA00022723"/>
    </source>
</evidence>
<dbReference type="GO" id="GO:0046872">
    <property type="term" value="F:metal ion binding"/>
    <property type="evidence" value="ECO:0007669"/>
    <property type="project" value="UniProtKB-KW"/>
</dbReference>
<dbReference type="SUPFAM" id="SSF56014">
    <property type="entry name" value="Nitrite and sulphite reductase 4Fe-4S domain-like"/>
    <property type="match status" value="1"/>
</dbReference>
<accession>A0A6N2VAT2</accession>
<dbReference type="PANTHER" id="PTHR11493:SF54">
    <property type="entry name" value="ANAEROBIC SULFITE REDUCTASE SUBUNIT C"/>
    <property type="match status" value="1"/>
</dbReference>
<dbReference type="SUPFAM" id="SSF54862">
    <property type="entry name" value="4Fe-4S ferredoxins"/>
    <property type="match status" value="1"/>
</dbReference>
<keyword evidence="6" id="KW-0560">Oxidoreductase</keyword>
<dbReference type="GO" id="GO:0000103">
    <property type="term" value="P:sulfate assimilation"/>
    <property type="evidence" value="ECO:0007669"/>
    <property type="project" value="TreeGrafter"/>
</dbReference>
<dbReference type="InterPro" id="IPR005117">
    <property type="entry name" value="NiRdtase/SiRdtase_haem-b_fer"/>
</dbReference>
<dbReference type="GO" id="GO:0020037">
    <property type="term" value="F:heme binding"/>
    <property type="evidence" value="ECO:0007669"/>
    <property type="project" value="InterPro"/>
</dbReference>
<dbReference type="SUPFAM" id="SSF55124">
    <property type="entry name" value="Nitrite/Sulfite reductase N-terminal domain-like"/>
    <property type="match status" value="1"/>
</dbReference>
<dbReference type="InterPro" id="IPR017900">
    <property type="entry name" value="4Fe4S_Fe_S_CS"/>
</dbReference>
<dbReference type="AlphaFoldDB" id="A0A6N2VAT2"/>
<dbReference type="PANTHER" id="PTHR11493">
    <property type="entry name" value="SULFITE REDUCTASE [NADPH] SUBUNIT BETA-RELATED"/>
    <property type="match status" value="1"/>
</dbReference>
<evidence type="ECO:0000313" key="6">
    <source>
        <dbReference type="EMBL" id="VYT27030.1"/>
    </source>
</evidence>
<keyword evidence="1" id="KW-0004">4Fe-4S</keyword>
<dbReference type="PROSITE" id="PS00198">
    <property type="entry name" value="4FE4S_FER_1"/>
    <property type="match status" value="1"/>
</dbReference>
<keyword evidence="4" id="KW-0411">Iron-sulfur</keyword>
<evidence type="ECO:0000256" key="3">
    <source>
        <dbReference type="ARBA" id="ARBA00023004"/>
    </source>
</evidence>
<dbReference type="GO" id="GO:0051539">
    <property type="term" value="F:4 iron, 4 sulfur cluster binding"/>
    <property type="evidence" value="ECO:0007669"/>
    <property type="project" value="UniProtKB-KW"/>
</dbReference>
<dbReference type="InterPro" id="IPR045854">
    <property type="entry name" value="NO2/SO3_Rdtase_4Fe4S_sf"/>
</dbReference>
<dbReference type="GO" id="GO:0016002">
    <property type="term" value="F:sulfite reductase activity"/>
    <property type="evidence" value="ECO:0007669"/>
    <property type="project" value="TreeGrafter"/>
</dbReference>
<dbReference type="EC" id="1.8.1.-" evidence="6"/>
<protein>
    <submittedName>
        <fullName evidence="6">Anaerobic sulfite reductase subunit C</fullName>
        <ecNumber evidence="6">1.8.1.-</ecNumber>
    </submittedName>
</protein>
<reference evidence="6" key="1">
    <citation type="submission" date="2019-11" db="EMBL/GenBank/DDBJ databases">
        <authorList>
            <person name="Feng L."/>
        </authorList>
    </citation>
    <scope>NUCLEOTIDE SEQUENCE</scope>
    <source>
        <strain evidence="6">AundefinedLFYP135</strain>
    </source>
</reference>
<evidence type="ECO:0000259" key="5">
    <source>
        <dbReference type="PROSITE" id="PS51379"/>
    </source>
</evidence>
<gene>
    <name evidence="6" type="primary">asrC</name>
    <name evidence="6" type="ORF">AULFYP135_02388</name>
</gene>
<keyword evidence="2" id="KW-0479">Metal-binding</keyword>
<dbReference type="GO" id="GO:0050311">
    <property type="term" value="F:sulfite reductase (ferredoxin) activity"/>
    <property type="evidence" value="ECO:0007669"/>
    <property type="project" value="TreeGrafter"/>
</dbReference>
<keyword evidence="3" id="KW-0408">Iron</keyword>
<dbReference type="Pfam" id="PF03460">
    <property type="entry name" value="NIR_SIR_ferr"/>
    <property type="match status" value="1"/>
</dbReference>
<dbReference type="InterPro" id="IPR045169">
    <property type="entry name" value="NO2/SO3_Rdtase_4Fe4S_prot"/>
</dbReference>
<dbReference type="InterPro" id="IPR017896">
    <property type="entry name" value="4Fe4S_Fe-S-bd"/>
</dbReference>
<dbReference type="PROSITE" id="PS51379">
    <property type="entry name" value="4FE4S_FER_2"/>
    <property type="match status" value="2"/>
</dbReference>
<dbReference type="Pfam" id="PF01077">
    <property type="entry name" value="NIR_SIR"/>
    <property type="match status" value="1"/>
</dbReference>